<accession>A0ABT3ZFQ8</accession>
<comment type="subcellular location">
    <subcellularLocation>
        <location evidence="1 9">Cell inner membrane</location>
        <topology evidence="1 9">Multi-pass membrane protein</topology>
    </subcellularLocation>
</comment>
<keyword evidence="5 9" id="KW-0812">Transmembrane</keyword>
<dbReference type="Proteomes" id="UP001073227">
    <property type="component" value="Unassembled WGS sequence"/>
</dbReference>
<evidence type="ECO:0000256" key="8">
    <source>
        <dbReference type="ARBA" id="ARBA00038436"/>
    </source>
</evidence>
<feature type="transmembrane region" description="Helical" evidence="9">
    <location>
        <begin position="48"/>
        <end position="66"/>
    </location>
</feature>
<evidence type="ECO:0000313" key="12">
    <source>
        <dbReference type="Proteomes" id="UP001073227"/>
    </source>
</evidence>
<organism evidence="11 12">
    <name type="scientific">Hoeflea algicola</name>
    <dbReference type="NCBI Taxonomy" id="2983763"/>
    <lineage>
        <taxon>Bacteria</taxon>
        <taxon>Pseudomonadati</taxon>
        <taxon>Pseudomonadota</taxon>
        <taxon>Alphaproteobacteria</taxon>
        <taxon>Hyphomicrobiales</taxon>
        <taxon>Rhizobiaceae</taxon>
        <taxon>Hoeflea</taxon>
    </lineage>
</organism>
<evidence type="ECO:0000256" key="1">
    <source>
        <dbReference type="ARBA" id="ARBA00004429"/>
    </source>
</evidence>
<reference evidence="11" key="1">
    <citation type="submission" date="2022-10" db="EMBL/GenBank/DDBJ databases">
        <title>Hoeflea sp. G2-23, isolated from marine algae.</title>
        <authorList>
            <person name="Kristyanto S."/>
            <person name="Kim J.M."/>
            <person name="Jeon C.O."/>
        </authorList>
    </citation>
    <scope>NUCLEOTIDE SEQUENCE</scope>
    <source>
        <strain evidence="11">G2-23</strain>
    </source>
</reference>
<feature type="transmembrane region" description="Helical" evidence="9">
    <location>
        <begin position="126"/>
        <end position="146"/>
    </location>
</feature>
<evidence type="ECO:0000256" key="7">
    <source>
        <dbReference type="ARBA" id="ARBA00023136"/>
    </source>
</evidence>
<keyword evidence="7 9" id="KW-0472">Membrane</keyword>
<keyword evidence="12" id="KW-1185">Reference proteome</keyword>
<comment type="function">
    <text evidence="9">Part of the tripartite ATP-independent periplasmic (TRAP) transport system.</text>
</comment>
<dbReference type="InterPro" id="IPR007387">
    <property type="entry name" value="TRAP_DctQ"/>
</dbReference>
<keyword evidence="4 9" id="KW-0997">Cell inner membrane</keyword>
<evidence type="ECO:0000256" key="3">
    <source>
        <dbReference type="ARBA" id="ARBA00022475"/>
    </source>
</evidence>
<dbReference type="Pfam" id="PF04290">
    <property type="entry name" value="DctQ"/>
    <property type="match status" value="1"/>
</dbReference>
<evidence type="ECO:0000256" key="6">
    <source>
        <dbReference type="ARBA" id="ARBA00022989"/>
    </source>
</evidence>
<dbReference type="EMBL" id="JAOVZR010000001">
    <property type="protein sequence ID" value="MCY0150066.1"/>
    <property type="molecule type" value="Genomic_DNA"/>
</dbReference>
<evidence type="ECO:0000313" key="11">
    <source>
        <dbReference type="EMBL" id="MCY0150066.1"/>
    </source>
</evidence>
<keyword evidence="6 9" id="KW-1133">Transmembrane helix</keyword>
<dbReference type="RefSeq" id="WP_267655502.1">
    <property type="nucleotide sequence ID" value="NZ_JAOVZR010000001.1"/>
</dbReference>
<name>A0ABT3ZFQ8_9HYPH</name>
<feature type="domain" description="Tripartite ATP-independent periplasmic transporters DctQ component" evidence="10">
    <location>
        <begin position="25"/>
        <end position="153"/>
    </location>
</feature>
<dbReference type="PANTHER" id="PTHR35011">
    <property type="entry name" value="2,3-DIKETO-L-GULONATE TRAP TRANSPORTER SMALL PERMEASE PROTEIN YIAM"/>
    <property type="match status" value="1"/>
</dbReference>
<protein>
    <recommendedName>
        <fullName evidence="9">TRAP transporter small permease protein</fullName>
    </recommendedName>
</protein>
<evidence type="ECO:0000256" key="2">
    <source>
        <dbReference type="ARBA" id="ARBA00022448"/>
    </source>
</evidence>
<comment type="caution">
    <text evidence="11">The sequence shown here is derived from an EMBL/GenBank/DDBJ whole genome shotgun (WGS) entry which is preliminary data.</text>
</comment>
<keyword evidence="3" id="KW-1003">Cell membrane</keyword>
<dbReference type="InterPro" id="IPR055348">
    <property type="entry name" value="DctQ"/>
</dbReference>
<evidence type="ECO:0000256" key="4">
    <source>
        <dbReference type="ARBA" id="ARBA00022519"/>
    </source>
</evidence>
<comment type="similarity">
    <text evidence="8 9">Belongs to the TRAP transporter small permease family.</text>
</comment>
<gene>
    <name evidence="11" type="ORF">OEG84_20760</name>
</gene>
<evidence type="ECO:0000256" key="5">
    <source>
        <dbReference type="ARBA" id="ARBA00022692"/>
    </source>
</evidence>
<keyword evidence="2 9" id="KW-0813">Transport</keyword>
<evidence type="ECO:0000259" key="10">
    <source>
        <dbReference type="Pfam" id="PF04290"/>
    </source>
</evidence>
<sequence>MIKKFWGFVTKSAEVFCVLGFAALFTIFIVQVFFRYVLNDPLSWTQEVAGMLYVWIVCVGSATIVKEREHVSFDLLYESVSPHKRRILALLGTGLILIILLVSAYGNYDYIAFTARQKSPTLRLPMTMVFGAFGVFLVLLIVNSAVRIHRLVRGDWEREL</sequence>
<dbReference type="PANTHER" id="PTHR35011:SF2">
    <property type="entry name" value="2,3-DIKETO-L-GULONATE TRAP TRANSPORTER SMALL PERMEASE PROTEIN YIAM"/>
    <property type="match status" value="1"/>
</dbReference>
<comment type="subunit">
    <text evidence="9">The complex comprises the extracytoplasmic solute receptor protein and the two transmembrane proteins.</text>
</comment>
<proteinExistence type="inferred from homology"/>
<feature type="transmembrane region" description="Helical" evidence="9">
    <location>
        <begin position="87"/>
        <end position="106"/>
    </location>
</feature>
<evidence type="ECO:0000256" key="9">
    <source>
        <dbReference type="RuleBase" id="RU369079"/>
    </source>
</evidence>
<feature type="transmembrane region" description="Helical" evidence="9">
    <location>
        <begin position="12"/>
        <end position="36"/>
    </location>
</feature>